<organism evidence="3 4">
    <name type="scientific">Candidatus Anaerobiospirillum pullicola</name>
    <dbReference type="NCBI Taxonomy" id="2838451"/>
    <lineage>
        <taxon>Bacteria</taxon>
        <taxon>Pseudomonadati</taxon>
        <taxon>Pseudomonadota</taxon>
        <taxon>Gammaproteobacteria</taxon>
        <taxon>Aeromonadales</taxon>
        <taxon>Succinivibrionaceae</taxon>
        <taxon>Anaerobiospirillum</taxon>
    </lineage>
</organism>
<evidence type="ECO:0000313" key="3">
    <source>
        <dbReference type="EMBL" id="MBU3844126.1"/>
    </source>
</evidence>
<dbReference type="InterPro" id="IPR024047">
    <property type="entry name" value="MM3350-like_sf"/>
</dbReference>
<dbReference type="PANTHER" id="PTHR41878">
    <property type="entry name" value="LEXA REPRESSOR-RELATED"/>
    <property type="match status" value="1"/>
</dbReference>
<protein>
    <submittedName>
        <fullName evidence="3">Plasmid pRiA4b ORF-3 family protein</fullName>
    </submittedName>
</protein>
<dbReference type="Pfam" id="PF07929">
    <property type="entry name" value="PRiA4_ORF3"/>
    <property type="match status" value="1"/>
</dbReference>
<name>A0A948TFY2_9GAMM</name>
<evidence type="ECO:0000259" key="2">
    <source>
        <dbReference type="Pfam" id="PF07929"/>
    </source>
</evidence>
<dbReference type="AlphaFoldDB" id="A0A948TFY2"/>
<accession>A0A948TFY2</accession>
<gene>
    <name evidence="3" type="ORF">H9847_04540</name>
</gene>
<evidence type="ECO:0000313" key="4">
    <source>
        <dbReference type="Proteomes" id="UP000733611"/>
    </source>
</evidence>
<dbReference type="PANTHER" id="PTHR41878:SF1">
    <property type="entry name" value="TNPR PROTEIN"/>
    <property type="match status" value="1"/>
</dbReference>
<dbReference type="Proteomes" id="UP000733611">
    <property type="component" value="Unassembled WGS sequence"/>
</dbReference>
<sequence length="338" mass="39201">MAKKSTKATTPKPEDEHDLREDIALDEADDADAMLDQDSVAVDEDDDDEDWEDWQEFDEVEYEEDNDPAKGYYLLKVELQKTTSPVWRRLLLRDIATIDDLNDEILRSFEWEANMGPSIYKDDKFKKMLSIDVGGYMDPNPTLRQVIKPGMTLGYELDDSSYVDQCTRCLIKVEKFVTKSSDLPSDLVTEQGSIDDDIPERFFLLKVQLLGFKPPIWRRILISNKARFSDLHYEIQEKFGWDNDHLAGFFAGKGYTGELCSTEDFPGSFTPDPKLYRYLRVGMSFGYIFDFGDDWRHRITVEKAVADKSELPKKLIWAKGDNVPQYPDSYYDEDEDED</sequence>
<dbReference type="InterPro" id="IPR012912">
    <property type="entry name" value="Plasmid_pRiA4b_Orf3-like"/>
</dbReference>
<feature type="domain" description="Plasmid pRiA4b Orf3-like" evidence="2">
    <location>
        <begin position="203"/>
        <end position="313"/>
    </location>
</feature>
<feature type="compositionally biased region" description="Acidic residues" evidence="1">
    <location>
        <begin position="24"/>
        <end position="49"/>
    </location>
</feature>
<reference evidence="3" key="2">
    <citation type="submission" date="2021-04" db="EMBL/GenBank/DDBJ databases">
        <authorList>
            <person name="Gilroy R."/>
        </authorList>
    </citation>
    <scope>NUCLEOTIDE SEQUENCE</scope>
    <source>
        <strain evidence="3">378</strain>
    </source>
</reference>
<dbReference type="SUPFAM" id="SSF159941">
    <property type="entry name" value="MM3350-like"/>
    <property type="match status" value="2"/>
</dbReference>
<dbReference type="EMBL" id="JAHLFE010000092">
    <property type="protein sequence ID" value="MBU3844126.1"/>
    <property type="molecule type" value="Genomic_DNA"/>
</dbReference>
<reference evidence="3" key="1">
    <citation type="journal article" date="2021" name="PeerJ">
        <title>Extensive microbial diversity within the chicken gut microbiome revealed by metagenomics and culture.</title>
        <authorList>
            <person name="Gilroy R."/>
            <person name="Ravi A."/>
            <person name="Getino M."/>
            <person name="Pursley I."/>
            <person name="Horton D.L."/>
            <person name="Alikhan N.F."/>
            <person name="Baker D."/>
            <person name="Gharbi K."/>
            <person name="Hall N."/>
            <person name="Watson M."/>
            <person name="Adriaenssens E.M."/>
            <person name="Foster-Nyarko E."/>
            <person name="Jarju S."/>
            <person name="Secka A."/>
            <person name="Antonio M."/>
            <person name="Oren A."/>
            <person name="Chaudhuri R.R."/>
            <person name="La Ragione R."/>
            <person name="Hildebrand F."/>
            <person name="Pallen M.J."/>
        </authorList>
    </citation>
    <scope>NUCLEOTIDE SEQUENCE</scope>
    <source>
        <strain evidence="3">378</strain>
    </source>
</reference>
<dbReference type="Gene3D" id="3.10.290.30">
    <property type="entry name" value="MM3350-like"/>
    <property type="match status" value="2"/>
</dbReference>
<proteinExistence type="predicted"/>
<comment type="caution">
    <text evidence="3">The sequence shown here is derived from an EMBL/GenBank/DDBJ whole genome shotgun (WGS) entry which is preliminary data.</text>
</comment>
<feature type="compositionally biased region" description="Basic and acidic residues" evidence="1">
    <location>
        <begin position="12"/>
        <end position="23"/>
    </location>
</feature>
<feature type="region of interest" description="Disordered" evidence="1">
    <location>
        <begin position="1"/>
        <end position="49"/>
    </location>
</feature>
<evidence type="ECO:0000256" key="1">
    <source>
        <dbReference type="SAM" id="MobiDB-lite"/>
    </source>
</evidence>